<keyword evidence="2" id="KW-1185">Reference proteome</keyword>
<dbReference type="EMBL" id="JABFUD020000006">
    <property type="protein sequence ID" value="KAI5078356.1"/>
    <property type="molecule type" value="Genomic_DNA"/>
</dbReference>
<gene>
    <name evidence="1" type="ORF">GOP47_0006027</name>
</gene>
<accession>A0A9D4ZM60</accession>
<dbReference type="AlphaFoldDB" id="A0A9D4ZM60"/>
<protein>
    <submittedName>
        <fullName evidence="1">Uncharacterized protein</fullName>
    </submittedName>
</protein>
<name>A0A9D4ZM60_ADICA</name>
<evidence type="ECO:0000313" key="1">
    <source>
        <dbReference type="EMBL" id="KAI5078356.1"/>
    </source>
</evidence>
<proteinExistence type="predicted"/>
<organism evidence="1 2">
    <name type="scientific">Adiantum capillus-veneris</name>
    <name type="common">Maidenhair fern</name>
    <dbReference type="NCBI Taxonomy" id="13818"/>
    <lineage>
        <taxon>Eukaryota</taxon>
        <taxon>Viridiplantae</taxon>
        <taxon>Streptophyta</taxon>
        <taxon>Embryophyta</taxon>
        <taxon>Tracheophyta</taxon>
        <taxon>Polypodiopsida</taxon>
        <taxon>Polypodiidae</taxon>
        <taxon>Polypodiales</taxon>
        <taxon>Pteridineae</taxon>
        <taxon>Pteridaceae</taxon>
        <taxon>Vittarioideae</taxon>
        <taxon>Adiantum</taxon>
    </lineage>
</organism>
<reference evidence="1" key="1">
    <citation type="submission" date="2021-01" db="EMBL/GenBank/DDBJ databases">
        <title>Adiantum capillus-veneris genome.</title>
        <authorList>
            <person name="Fang Y."/>
            <person name="Liao Q."/>
        </authorList>
    </citation>
    <scope>NUCLEOTIDE SEQUENCE</scope>
    <source>
        <strain evidence="1">H3</strain>
        <tissue evidence="1">Leaf</tissue>
    </source>
</reference>
<evidence type="ECO:0000313" key="2">
    <source>
        <dbReference type="Proteomes" id="UP000886520"/>
    </source>
</evidence>
<dbReference type="Proteomes" id="UP000886520">
    <property type="component" value="Chromosome 6"/>
</dbReference>
<sequence length="121" mass="13322">MHCIIRLKPVSNRDGTLLGQSERCQISVSSQYSILESSCFNNMVEFSSCLKVADSVEYVSRTPLTKVPEEQSGDGKILDDTHLQGGNVQDGPAQSFVHMYNLAKRHNVGTLARCATQTRSC</sequence>
<comment type="caution">
    <text evidence="1">The sequence shown here is derived from an EMBL/GenBank/DDBJ whole genome shotgun (WGS) entry which is preliminary data.</text>
</comment>